<reference evidence="3" key="1">
    <citation type="thesis" date="2020" institute="ProQuest LLC" country="789 East Eisenhower Parkway, Ann Arbor, MI, USA">
        <title>Comparative Genomics and Chromosome Evolution.</title>
        <authorList>
            <person name="Mudd A.B."/>
        </authorList>
    </citation>
    <scope>NUCLEOTIDE SEQUENCE</scope>
    <source>
        <strain evidence="3">1538</strain>
        <tissue evidence="3">Blood</tissue>
    </source>
</reference>
<keyword evidence="4" id="KW-1185">Reference proteome</keyword>
<accession>A0AAV2ZZG6</accession>
<dbReference type="GO" id="GO:0000049">
    <property type="term" value="F:tRNA binding"/>
    <property type="evidence" value="ECO:0007669"/>
    <property type="project" value="TreeGrafter"/>
</dbReference>
<dbReference type="FunFam" id="1.25.40.10:FF:000638">
    <property type="entry name" value="Pentatricopeptide repeat domain 1"/>
    <property type="match status" value="1"/>
</dbReference>
<comment type="caution">
    <text evidence="3">The sequence shown here is derived from an EMBL/GenBank/DDBJ whole genome shotgun (WGS) entry which is preliminary data.</text>
</comment>
<organism evidence="3 4">
    <name type="scientific">Pyxicephalus adspersus</name>
    <name type="common">African bullfrog</name>
    <dbReference type="NCBI Taxonomy" id="30357"/>
    <lineage>
        <taxon>Eukaryota</taxon>
        <taxon>Metazoa</taxon>
        <taxon>Chordata</taxon>
        <taxon>Craniata</taxon>
        <taxon>Vertebrata</taxon>
        <taxon>Euteleostomi</taxon>
        <taxon>Amphibia</taxon>
        <taxon>Batrachia</taxon>
        <taxon>Anura</taxon>
        <taxon>Neobatrachia</taxon>
        <taxon>Ranoidea</taxon>
        <taxon>Pyxicephalidae</taxon>
        <taxon>Pyxicephalinae</taxon>
        <taxon>Pyxicephalus</taxon>
    </lineage>
</organism>
<protein>
    <recommendedName>
        <fullName evidence="5">Pentatricopeptide repeat-containing protein 1, mitochondrial</fullName>
    </recommendedName>
</protein>
<dbReference type="EMBL" id="DYDO01000008">
    <property type="protein sequence ID" value="DBA20164.1"/>
    <property type="molecule type" value="Genomic_DNA"/>
</dbReference>
<dbReference type="PANTHER" id="PTHR24014:SF6">
    <property type="entry name" value="PENTATRICOPEPTIDE REPEAT-CONTAINING PROTEIN 1, MITOCHONDRIAL"/>
    <property type="match status" value="1"/>
</dbReference>
<evidence type="ECO:0008006" key="5">
    <source>
        <dbReference type="Google" id="ProtNLM"/>
    </source>
</evidence>
<dbReference type="Proteomes" id="UP001181693">
    <property type="component" value="Unassembled WGS sequence"/>
</dbReference>
<name>A0AAV2ZZG6_PYXAD</name>
<evidence type="ECO:0000313" key="3">
    <source>
        <dbReference type="EMBL" id="DBA20164.1"/>
    </source>
</evidence>
<dbReference type="GO" id="GO:0042780">
    <property type="term" value="P:tRNA 3'-end processing"/>
    <property type="evidence" value="ECO:0007669"/>
    <property type="project" value="TreeGrafter"/>
</dbReference>
<dbReference type="InterPro" id="IPR002885">
    <property type="entry name" value="PPR_rpt"/>
</dbReference>
<dbReference type="Pfam" id="PF13041">
    <property type="entry name" value="PPR_2"/>
    <property type="match status" value="1"/>
</dbReference>
<gene>
    <name evidence="3" type="ORF">GDO54_015883</name>
</gene>
<feature type="repeat" description="PPR" evidence="1">
    <location>
        <begin position="262"/>
        <end position="298"/>
    </location>
</feature>
<dbReference type="PANTHER" id="PTHR24014">
    <property type="entry name" value="2-OXOGLUTARATE AND IRON-DEPENDENT OXYGENASE DOMAIN-CONTAINING PROTEIN 2"/>
    <property type="match status" value="1"/>
</dbReference>
<dbReference type="NCBIfam" id="TIGR00756">
    <property type="entry name" value="PPR"/>
    <property type="match status" value="1"/>
</dbReference>
<feature type="repeat" description="PPR" evidence="1">
    <location>
        <begin position="153"/>
        <end position="187"/>
    </location>
</feature>
<evidence type="ECO:0000256" key="2">
    <source>
        <dbReference type="SAM" id="MobiDB-lite"/>
    </source>
</evidence>
<feature type="repeat" description="PPR" evidence="1">
    <location>
        <begin position="227"/>
        <end position="257"/>
    </location>
</feature>
<proteinExistence type="predicted"/>
<evidence type="ECO:0000256" key="1">
    <source>
        <dbReference type="PROSITE-ProRule" id="PRU00708"/>
    </source>
</evidence>
<feature type="region of interest" description="Disordered" evidence="2">
    <location>
        <begin position="338"/>
        <end position="361"/>
    </location>
</feature>
<dbReference type="Gene3D" id="1.25.40.10">
    <property type="entry name" value="Tetratricopeptide repeat domain"/>
    <property type="match status" value="3"/>
</dbReference>
<dbReference type="InterPro" id="IPR011990">
    <property type="entry name" value="TPR-like_helical_dom_sf"/>
</dbReference>
<dbReference type="Pfam" id="PF13812">
    <property type="entry name" value="PPR_3"/>
    <property type="match status" value="2"/>
</dbReference>
<evidence type="ECO:0000313" key="4">
    <source>
        <dbReference type="Proteomes" id="UP001181693"/>
    </source>
</evidence>
<dbReference type="GO" id="GO:0005759">
    <property type="term" value="C:mitochondrial matrix"/>
    <property type="evidence" value="ECO:0007669"/>
    <property type="project" value="TreeGrafter"/>
</dbReference>
<feature type="compositionally biased region" description="Basic and acidic residues" evidence="2">
    <location>
        <begin position="341"/>
        <end position="352"/>
    </location>
</feature>
<sequence length="658" mass="75720">MLKILSKLSLRSVASGCTLHVPAYRQISVNHHRTHSEHCLVLHQQGTHVQTRNYSDNNKAVSEHSEEDVHFGTLSEKYSAKISFKKSSPDIQDLQYEDNEDKTARNQKKYIGRRNTPYWYFLRCKSKIKEGKLAEALELFEVKMLQEEKLQPEEYNYTILIGGCGRVGYVKKAFQLYSNMKKRALIPTDATYTALFNACAESPWKESGLQYAAKLQKELMDNNIQLNPITYRSLLKAYSKCSGFQSSLEIFQEIVQKCKITSPEAFNILLMGCIKEEQLGFRFALQVWRQMLRLGIKPDLNSYNLILRTTRDCGIGDPNEVLNMLQNSNDLNVLRLSAGKTQEEKETREPKQKPNKKVLREPALLHSDSGDYQNYNTDLLSTVSQKDTENTSHAVMPTNAASNVPNLLDMHLNTDSLVSLTNVSTPFDRFALIGDLEGLIQKMKEHNVCPSIKTFTLMAEVMKPDLQSEATLLALMESFKIKPDLMFFNTLILKRSEMDLKSAMELLPVLAQRGIAPNIHTFCNLAKACYKKNDGLRLLEDMAVAGFQPNNHVYSTLINVALKRLDYIYLTDILRDMKYRNVAPNEVVIRQLEFAAQYPPKFDRYQKKNVFLEKIDGFRGYYNRWLQWMDAEETEHPWKKYQTKSENLEEVSDQAKND</sequence>
<dbReference type="Pfam" id="PF01535">
    <property type="entry name" value="PPR"/>
    <property type="match status" value="1"/>
</dbReference>
<dbReference type="AlphaFoldDB" id="A0AAV2ZZG6"/>
<dbReference type="PROSITE" id="PS51375">
    <property type="entry name" value="PPR"/>
    <property type="match status" value="3"/>
</dbReference>